<sequence length="739" mass="81902">MSCNRFNNPVLKKMGFNISVISVICLISIAWAGTVQALSLEACKRYASESVRQNEQNKALKAGFTGPAWSSNYDSHFNWCKQGNNLTTTPGHLANREKALQAFAIKSELNAPKRYANEAVRQYKESQFMGAEFPPPVWSDNYREHYNWSRRPNNLVTTPDHLANRERVLQEYAITYNKGPSKYTTVPVVKMAEIGTRKKNLNRLSPIQHFEQLQQISKGPDPVIAAFMHTLQKHLAGGSNYSQIEQIMLKGIKELSQVRQKQLLNKWHSLPTHVRLAATPKSIQNLSPHSRLEMSAFTDSLVETAAFSGKVKEMKPILLNNSALNSNLSALSANQNLVSNAPQVTDFAPRGPDGPFLRIGESFTLFGVNFGTDARKTKIHFMQKENGKYIHVGTVYPQSLKNTKLSSTAIAPGLYASNRATRIIVEADGKFSAPYPITLAAALKPTPKIVSVEPGAQLPGNMVLVTGENMGSPLYGFMEAMDQKASAYRPKGINFNINPTVLNSTQCEFIIPQNVWSGNYKFNLKADNSGYSNYKTFKVLPAQYRVEFTKMKCRDEQNPEAGGSDELVTAWVIIADNLAWAKGTGEYGGFDDNTVKNYSAEDSTIVPAEVKAWQTVEDFLYFRTTLYEWDDGDINAWSKGVKTVGEIAPAVGSALGAIFSNPEAGKVAGEIVKVIGDGLSKLLSWINNDPDLLGSEARTWTAPELQELTSKSIVYTDRQLFLNDGDTGSYSLDFRIVRK</sequence>
<dbReference type="Proteomes" id="UP000553343">
    <property type="component" value="Unassembled WGS sequence"/>
</dbReference>
<reference evidence="1 2" key="1">
    <citation type="submission" date="2020-06" db="EMBL/GenBank/DDBJ databases">
        <title>High-quality draft genome of sulfate reducer Desulfobacter latus type strain AcrS2 isolated from marine sediment.</title>
        <authorList>
            <person name="Hoppe M."/>
            <person name="Larsen C.K."/>
            <person name="Marshall I.P.G."/>
            <person name="Schramm A."/>
            <person name="Marietou A.G."/>
        </authorList>
    </citation>
    <scope>NUCLEOTIDE SEQUENCE [LARGE SCALE GENOMIC DNA]</scope>
    <source>
        <strain evidence="1 2">AcRS2</strain>
    </source>
</reference>
<keyword evidence="2" id="KW-1185">Reference proteome</keyword>
<proteinExistence type="predicted"/>
<accession>A0A850T9Y5</accession>
<evidence type="ECO:0008006" key="3">
    <source>
        <dbReference type="Google" id="ProtNLM"/>
    </source>
</evidence>
<dbReference type="EMBL" id="JACADJ010000060">
    <property type="protein sequence ID" value="NWH06125.1"/>
    <property type="molecule type" value="Genomic_DNA"/>
</dbReference>
<comment type="caution">
    <text evidence="1">The sequence shown here is derived from an EMBL/GenBank/DDBJ whole genome shotgun (WGS) entry which is preliminary data.</text>
</comment>
<evidence type="ECO:0000313" key="2">
    <source>
        <dbReference type="Proteomes" id="UP000553343"/>
    </source>
</evidence>
<gene>
    <name evidence="1" type="ORF">HXW94_14210</name>
</gene>
<evidence type="ECO:0000313" key="1">
    <source>
        <dbReference type="EMBL" id="NWH06125.1"/>
    </source>
</evidence>
<name>A0A850T9Y5_9BACT</name>
<organism evidence="1 2">
    <name type="scientific">Desulfobacter latus</name>
    <dbReference type="NCBI Taxonomy" id="2292"/>
    <lineage>
        <taxon>Bacteria</taxon>
        <taxon>Pseudomonadati</taxon>
        <taxon>Thermodesulfobacteriota</taxon>
        <taxon>Desulfobacteria</taxon>
        <taxon>Desulfobacterales</taxon>
        <taxon>Desulfobacteraceae</taxon>
        <taxon>Desulfobacter</taxon>
    </lineage>
</organism>
<protein>
    <recommendedName>
        <fullName evidence="3">IPT/TIG domain-containing protein</fullName>
    </recommendedName>
</protein>
<dbReference type="RefSeq" id="WP_218576733.1">
    <property type="nucleotide sequence ID" value="NZ_JACADJ010000060.1"/>
</dbReference>
<dbReference type="AlphaFoldDB" id="A0A850T9Y5"/>